<gene>
    <name evidence="1" type="ORF">KUCAC02_007857</name>
</gene>
<accession>A0ACB9X7L4</accession>
<evidence type="ECO:0000313" key="2">
    <source>
        <dbReference type="Proteomes" id="UP001057452"/>
    </source>
</evidence>
<keyword evidence="2" id="KW-1185">Reference proteome</keyword>
<name>A0ACB9X7L4_CHAAC</name>
<dbReference type="Proteomes" id="UP001057452">
    <property type="component" value="Chromosome 8"/>
</dbReference>
<proteinExistence type="predicted"/>
<protein>
    <submittedName>
        <fullName evidence="1">Uncharacterized protein</fullName>
    </submittedName>
</protein>
<comment type="caution">
    <text evidence="1">The sequence shown here is derived from an EMBL/GenBank/DDBJ whole genome shotgun (WGS) entry which is preliminary data.</text>
</comment>
<dbReference type="EMBL" id="CM043792">
    <property type="protein sequence ID" value="KAI4822303.1"/>
    <property type="molecule type" value="Genomic_DNA"/>
</dbReference>
<reference evidence="1" key="1">
    <citation type="submission" date="2022-05" db="EMBL/GenBank/DDBJ databases">
        <title>Chromosome-level genome of Chaenocephalus aceratus.</title>
        <authorList>
            <person name="Park H."/>
        </authorList>
    </citation>
    <scope>NUCLEOTIDE SEQUENCE</scope>
    <source>
        <strain evidence="1">KU_202001</strain>
    </source>
</reference>
<sequence>MKDKFRGRVQFGSIADMVFSNLVMQKFRENDSLYQGLSEVMDEQMNKLQLLPGSRPSRDSTKRYTWLRRRTGALPRDRRSGSLEGVRPGLGSLPVLRQPASGQVVSGVDHYIIANTAPMYTIERIMLFNITGPREGKSYANNVLIYSFRRVRGCIESLTSFTRKPSVQAEERRVRGHNRRRGHFPREDHQGLRRGV</sequence>
<evidence type="ECO:0000313" key="1">
    <source>
        <dbReference type="EMBL" id="KAI4822303.1"/>
    </source>
</evidence>
<organism evidence="1 2">
    <name type="scientific">Chaenocephalus aceratus</name>
    <name type="common">Blackfin icefish</name>
    <name type="synonym">Chaenichthys aceratus</name>
    <dbReference type="NCBI Taxonomy" id="36190"/>
    <lineage>
        <taxon>Eukaryota</taxon>
        <taxon>Metazoa</taxon>
        <taxon>Chordata</taxon>
        <taxon>Craniata</taxon>
        <taxon>Vertebrata</taxon>
        <taxon>Euteleostomi</taxon>
        <taxon>Actinopterygii</taxon>
        <taxon>Neopterygii</taxon>
        <taxon>Teleostei</taxon>
        <taxon>Neoteleostei</taxon>
        <taxon>Acanthomorphata</taxon>
        <taxon>Eupercaria</taxon>
        <taxon>Perciformes</taxon>
        <taxon>Notothenioidei</taxon>
        <taxon>Channichthyidae</taxon>
        <taxon>Chaenocephalus</taxon>
    </lineage>
</organism>